<reference evidence="1" key="2">
    <citation type="journal article" date="2020" name="Nat. Commun.">
        <title>Large-scale genome sequencing of mycorrhizal fungi provides insights into the early evolution of symbiotic traits.</title>
        <authorList>
            <person name="Miyauchi S."/>
            <person name="Kiss E."/>
            <person name="Kuo A."/>
            <person name="Drula E."/>
            <person name="Kohler A."/>
            <person name="Sanchez-Garcia M."/>
            <person name="Morin E."/>
            <person name="Andreopoulos B."/>
            <person name="Barry K.W."/>
            <person name="Bonito G."/>
            <person name="Buee M."/>
            <person name="Carver A."/>
            <person name="Chen C."/>
            <person name="Cichocki N."/>
            <person name="Clum A."/>
            <person name="Culley D."/>
            <person name="Crous P.W."/>
            <person name="Fauchery L."/>
            <person name="Girlanda M."/>
            <person name="Hayes R.D."/>
            <person name="Keri Z."/>
            <person name="LaButti K."/>
            <person name="Lipzen A."/>
            <person name="Lombard V."/>
            <person name="Magnuson J."/>
            <person name="Maillard F."/>
            <person name="Murat C."/>
            <person name="Nolan M."/>
            <person name="Ohm R.A."/>
            <person name="Pangilinan J."/>
            <person name="Pereira M.F."/>
            <person name="Perotto S."/>
            <person name="Peter M."/>
            <person name="Pfister S."/>
            <person name="Riley R."/>
            <person name="Sitrit Y."/>
            <person name="Stielow J.B."/>
            <person name="Szollosi G."/>
            <person name="Zifcakova L."/>
            <person name="Stursova M."/>
            <person name="Spatafora J.W."/>
            <person name="Tedersoo L."/>
            <person name="Vaario L.M."/>
            <person name="Yamada A."/>
            <person name="Yan M."/>
            <person name="Wang P."/>
            <person name="Xu J."/>
            <person name="Bruns T."/>
            <person name="Baldrian P."/>
            <person name="Vilgalys R."/>
            <person name="Dunand C."/>
            <person name="Henrissat B."/>
            <person name="Grigoriev I.V."/>
            <person name="Hibbett D."/>
            <person name="Nagy L.G."/>
            <person name="Martin F.M."/>
        </authorList>
    </citation>
    <scope>NUCLEOTIDE SEQUENCE</scope>
    <source>
        <strain evidence="1">BED1</strain>
    </source>
</reference>
<name>A0AAD4BU91_BOLED</name>
<gene>
    <name evidence="1" type="ORF">L210DRAFT_2184662</name>
</gene>
<dbReference type="Proteomes" id="UP001194468">
    <property type="component" value="Unassembled WGS sequence"/>
</dbReference>
<keyword evidence="2" id="KW-1185">Reference proteome</keyword>
<evidence type="ECO:0000313" key="1">
    <source>
        <dbReference type="EMBL" id="KAF8439846.1"/>
    </source>
</evidence>
<sequence length="124" mass="14319">MGQNHLPNPLVHSQLDSAVRSPKVEREDEFIGYLKQVHGHNARAPLRWEALTASWFTASPRRKMPQNCFPSASLVSGTCIKRKSFILDRNRNVIITDFGFKPLRWFRCRYLVLSFCMPCLQATL</sequence>
<dbReference type="AlphaFoldDB" id="A0AAD4BU91"/>
<evidence type="ECO:0000313" key="2">
    <source>
        <dbReference type="Proteomes" id="UP001194468"/>
    </source>
</evidence>
<dbReference type="EMBL" id="WHUW01000013">
    <property type="protein sequence ID" value="KAF8439846.1"/>
    <property type="molecule type" value="Genomic_DNA"/>
</dbReference>
<proteinExistence type="predicted"/>
<reference evidence="1" key="1">
    <citation type="submission" date="2019-10" db="EMBL/GenBank/DDBJ databases">
        <authorList>
            <consortium name="DOE Joint Genome Institute"/>
            <person name="Kuo A."/>
            <person name="Miyauchi S."/>
            <person name="Kiss E."/>
            <person name="Drula E."/>
            <person name="Kohler A."/>
            <person name="Sanchez-Garcia M."/>
            <person name="Andreopoulos B."/>
            <person name="Barry K.W."/>
            <person name="Bonito G."/>
            <person name="Buee M."/>
            <person name="Carver A."/>
            <person name="Chen C."/>
            <person name="Cichocki N."/>
            <person name="Clum A."/>
            <person name="Culley D."/>
            <person name="Crous P.W."/>
            <person name="Fauchery L."/>
            <person name="Girlanda M."/>
            <person name="Hayes R."/>
            <person name="Keri Z."/>
            <person name="LaButti K."/>
            <person name="Lipzen A."/>
            <person name="Lombard V."/>
            <person name="Magnuson J."/>
            <person name="Maillard F."/>
            <person name="Morin E."/>
            <person name="Murat C."/>
            <person name="Nolan M."/>
            <person name="Ohm R."/>
            <person name="Pangilinan J."/>
            <person name="Pereira M."/>
            <person name="Perotto S."/>
            <person name="Peter M."/>
            <person name="Riley R."/>
            <person name="Sitrit Y."/>
            <person name="Stielow B."/>
            <person name="Szollosi G."/>
            <person name="Zifcakova L."/>
            <person name="Stursova M."/>
            <person name="Spatafora J.W."/>
            <person name="Tedersoo L."/>
            <person name="Vaario L.-M."/>
            <person name="Yamada A."/>
            <person name="Yan M."/>
            <person name="Wang P."/>
            <person name="Xu J."/>
            <person name="Bruns T."/>
            <person name="Baldrian P."/>
            <person name="Vilgalys R."/>
            <person name="Henrissat B."/>
            <person name="Grigoriev I.V."/>
            <person name="Hibbett D."/>
            <person name="Nagy L.G."/>
            <person name="Martin F.M."/>
        </authorList>
    </citation>
    <scope>NUCLEOTIDE SEQUENCE</scope>
    <source>
        <strain evidence="1">BED1</strain>
    </source>
</reference>
<comment type="caution">
    <text evidence="1">The sequence shown here is derived from an EMBL/GenBank/DDBJ whole genome shotgun (WGS) entry which is preliminary data.</text>
</comment>
<accession>A0AAD4BU91</accession>
<protein>
    <submittedName>
        <fullName evidence="1">Uncharacterized protein</fullName>
    </submittedName>
</protein>
<organism evidence="1 2">
    <name type="scientific">Boletus edulis BED1</name>
    <dbReference type="NCBI Taxonomy" id="1328754"/>
    <lineage>
        <taxon>Eukaryota</taxon>
        <taxon>Fungi</taxon>
        <taxon>Dikarya</taxon>
        <taxon>Basidiomycota</taxon>
        <taxon>Agaricomycotina</taxon>
        <taxon>Agaricomycetes</taxon>
        <taxon>Agaricomycetidae</taxon>
        <taxon>Boletales</taxon>
        <taxon>Boletineae</taxon>
        <taxon>Boletaceae</taxon>
        <taxon>Boletoideae</taxon>
        <taxon>Boletus</taxon>
    </lineage>
</organism>